<accession>A0ABU9VW51</accession>
<keyword evidence="3" id="KW-1133">Transmembrane helix</keyword>
<dbReference type="Pfam" id="PF00990">
    <property type="entry name" value="GGDEF"/>
    <property type="match status" value="1"/>
</dbReference>
<dbReference type="Gene3D" id="3.30.70.270">
    <property type="match status" value="1"/>
</dbReference>
<feature type="transmembrane region" description="Helical" evidence="3">
    <location>
        <begin position="351"/>
        <end position="372"/>
    </location>
</feature>
<feature type="transmembrane region" description="Helical" evidence="3">
    <location>
        <begin position="326"/>
        <end position="345"/>
    </location>
</feature>
<evidence type="ECO:0000313" key="6">
    <source>
        <dbReference type="Proteomes" id="UP001407405"/>
    </source>
</evidence>
<dbReference type="SUPFAM" id="SSF55073">
    <property type="entry name" value="Nucleotide cyclase"/>
    <property type="match status" value="1"/>
</dbReference>
<name>A0ABU9VW51_9CLOT</name>
<feature type="transmembrane region" description="Helical" evidence="3">
    <location>
        <begin position="232"/>
        <end position="250"/>
    </location>
</feature>
<dbReference type="EMBL" id="JBCITM010000015">
    <property type="protein sequence ID" value="MEN1761394.1"/>
    <property type="molecule type" value="Genomic_DNA"/>
</dbReference>
<sequence>MTGKQTRWQQQFPIKSMLILISVMLVIFTALVGFWIPENKPLTTAATATEIDSFRVEKGVFDLRQWNPEMNPLLSMNGDWEIFTDQLLTPEELPAFQPSHEPPTIPIPAEIMPGKPLSELDANGYATLRVRVLFPENEGIYGLKFAYFASAYRVWVNGKELVSAGTPVTNPAECKPRYLPSELLFHHVDGEVEVVVQVSNFHHRRMRLRPVFLGDGQAITRLTQRQIINESLIFGSLMVIALYYGVLYLIQRREPALLSLATAAFITAIRSGVIGERVLVRLWPQMPGELMMKLGYLPVFILLPLLVMYVRDILDSSEMDRAARLSLWAVLSFTLFVAVVPVSIYDAAFQYGQGLILLGSIYLIYVMVVYGFRKKNQGAYAMAAGSVVVLLAAGSDMLREFTLWNAPELVSEGLLIFIMIQAGFLAWRFNHAFLRANTLATENAAMYEEIQHMNRDLEEKIRQRTLELTNTNRKLMLMSRTDALTGADNRRSFEEKLQKEWHRLKRENQPLALIMSDIDFFKEYNDQFGHPEGDACLRQVAAAIGKTLRRETDVLARYGGEEFIIMLPNTDMAGACRVAEKIRKNVEALQIKHPYSQIHRVITVSFGVAAATPSRATTPEALVRRADQALYAAKQQGRNCVVLTDEQHTIPPKDLQSEAKNGLQKEPPKNLQNKLENDLPNGFRKYLG</sequence>
<feature type="transmembrane region" description="Helical" evidence="3">
    <location>
        <begin position="379"/>
        <end position="397"/>
    </location>
</feature>
<dbReference type="PROSITE" id="PS50887">
    <property type="entry name" value="GGDEF"/>
    <property type="match status" value="1"/>
</dbReference>
<dbReference type="PANTHER" id="PTHR45138">
    <property type="entry name" value="REGULATORY COMPONENTS OF SENSORY TRANSDUCTION SYSTEM"/>
    <property type="match status" value="1"/>
</dbReference>
<protein>
    <submittedName>
        <fullName evidence="5">Diguanylate cyclase</fullName>
    </submittedName>
</protein>
<dbReference type="Pfam" id="PF07695">
    <property type="entry name" value="7TMR-DISM_7TM"/>
    <property type="match status" value="1"/>
</dbReference>
<dbReference type="InterPro" id="IPR008979">
    <property type="entry name" value="Galactose-bd-like_sf"/>
</dbReference>
<feature type="coiled-coil region" evidence="1">
    <location>
        <begin position="443"/>
        <end position="474"/>
    </location>
</feature>
<dbReference type="SUPFAM" id="SSF49785">
    <property type="entry name" value="Galactose-binding domain-like"/>
    <property type="match status" value="1"/>
</dbReference>
<feature type="domain" description="GGDEF" evidence="4">
    <location>
        <begin position="509"/>
        <end position="646"/>
    </location>
</feature>
<keyword evidence="3" id="KW-0812">Transmembrane</keyword>
<evidence type="ECO:0000256" key="2">
    <source>
        <dbReference type="SAM" id="MobiDB-lite"/>
    </source>
</evidence>
<keyword evidence="1" id="KW-0175">Coiled coil</keyword>
<feature type="transmembrane region" description="Helical" evidence="3">
    <location>
        <begin position="12"/>
        <end position="36"/>
    </location>
</feature>
<feature type="transmembrane region" description="Helical" evidence="3">
    <location>
        <begin position="257"/>
        <end position="275"/>
    </location>
</feature>
<keyword evidence="3" id="KW-0472">Membrane</keyword>
<evidence type="ECO:0000256" key="1">
    <source>
        <dbReference type="SAM" id="Coils"/>
    </source>
</evidence>
<dbReference type="InterPro" id="IPR043128">
    <property type="entry name" value="Rev_trsase/Diguanyl_cyclase"/>
</dbReference>
<evidence type="ECO:0000313" key="5">
    <source>
        <dbReference type="EMBL" id="MEN1761394.1"/>
    </source>
</evidence>
<dbReference type="SMART" id="SM00267">
    <property type="entry name" value="GGDEF"/>
    <property type="match status" value="1"/>
</dbReference>
<feature type="transmembrane region" description="Helical" evidence="3">
    <location>
        <begin position="295"/>
        <end position="314"/>
    </location>
</feature>
<dbReference type="CDD" id="cd01949">
    <property type="entry name" value="GGDEF"/>
    <property type="match status" value="1"/>
</dbReference>
<feature type="transmembrane region" description="Helical" evidence="3">
    <location>
        <begin position="409"/>
        <end position="427"/>
    </location>
</feature>
<dbReference type="NCBIfam" id="TIGR00254">
    <property type="entry name" value="GGDEF"/>
    <property type="match status" value="1"/>
</dbReference>
<dbReference type="InterPro" id="IPR011623">
    <property type="entry name" value="7TMR_DISM_rcpt_extracell_dom1"/>
</dbReference>
<comment type="caution">
    <text evidence="5">The sequence shown here is derived from an EMBL/GenBank/DDBJ whole genome shotgun (WGS) entry which is preliminary data.</text>
</comment>
<proteinExistence type="predicted"/>
<evidence type="ECO:0000256" key="3">
    <source>
        <dbReference type="SAM" id="Phobius"/>
    </source>
</evidence>
<keyword evidence="6" id="KW-1185">Reference proteome</keyword>
<feature type="region of interest" description="Disordered" evidence="2">
    <location>
        <begin position="651"/>
        <end position="688"/>
    </location>
</feature>
<reference evidence="5 6" key="1">
    <citation type="submission" date="2024-04" db="EMBL/GenBank/DDBJ databases">
        <title>Genome sequencing and metabolic network reconstruction of aminoacids and betaine degradation by Anoxynatronum sibiricum.</title>
        <authorList>
            <person name="Detkova E.N."/>
            <person name="Boltjanskaja Y.V."/>
            <person name="Mardanov A.V."/>
            <person name="Kevbrin V."/>
        </authorList>
    </citation>
    <scope>NUCLEOTIDE SEQUENCE [LARGE SCALE GENOMIC DNA]</scope>
    <source>
        <strain evidence="5 6">Z-7981</strain>
    </source>
</reference>
<dbReference type="InterPro" id="IPR050469">
    <property type="entry name" value="Diguanylate_Cyclase"/>
</dbReference>
<dbReference type="PANTHER" id="PTHR45138:SF9">
    <property type="entry name" value="DIGUANYLATE CYCLASE DGCM-RELATED"/>
    <property type="match status" value="1"/>
</dbReference>
<gene>
    <name evidence="5" type="ORF">AAIG11_12955</name>
</gene>
<evidence type="ECO:0000259" key="4">
    <source>
        <dbReference type="PROSITE" id="PS50887"/>
    </source>
</evidence>
<dbReference type="InterPro" id="IPR000160">
    <property type="entry name" value="GGDEF_dom"/>
</dbReference>
<dbReference type="InterPro" id="IPR029787">
    <property type="entry name" value="Nucleotide_cyclase"/>
</dbReference>
<organism evidence="5 6">
    <name type="scientific">Anoxynatronum sibiricum</name>
    <dbReference type="NCBI Taxonomy" id="210623"/>
    <lineage>
        <taxon>Bacteria</taxon>
        <taxon>Bacillati</taxon>
        <taxon>Bacillota</taxon>
        <taxon>Clostridia</taxon>
        <taxon>Eubacteriales</taxon>
        <taxon>Clostridiaceae</taxon>
        <taxon>Anoxynatronum</taxon>
    </lineage>
</organism>
<dbReference type="Proteomes" id="UP001407405">
    <property type="component" value="Unassembled WGS sequence"/>
</dbReference>